<organism evidence="2 3">
    <name type="scientific">Kribbella soli</name>
    <dbReference type="NCBI Taxonomy" id="1124743"/>
    <lineage>
        <taxon>Bacteria</taxon>
        <taxon>Bacillati</taxon>
        <taxon>Actinomycetota</taxon>
        <taxon>Actinomycetes</taxon>
        <taxon>Propionibacteriales</taxon>
        <taxon>Kribbellaceae</taxon>
        <taxon>Kribbella</taxon>
    </lineage>
</organism>
<keyword evidence="3" id="KW-1185">Reference proteome</keyword>
<evidence type="ECO:0000313" key="2">
    <source>
        <dbReference type="EMBL" id="TCC11577.1"/>
    </source>
</evidence>
<protein>
    <submittedName>
        <fullName evidence="2">Uncharacterized protein</fullName>
    </submittedName>
</protein>
<accession>A0A4R0HJL3</accession>
<gene>
    <name evidence="2" type="ORF">E0H45_10015</name>
</gene>
<evidence type="ECO:0000313" key="3">
    <source>
        <dbReference type="Proteomes" id="UP000292346"/>
    </source>
</evidence>
<evidence type="ECO:0000256" key="1">
    <source>
        <dbReference type="SAM" id="MobiDB-lite"/>
    </source>
</evidence>
<dbReference type="AlphaFoldDB" id="A0A4R0HJL3"/>
<feature type="region of interest" description="Disordered" evidence="1">
    <location>
        <begin position="1"/>
        <end position="24"/>
    </location>
</feature>
<comment type="caution">
    <text evidence="2">The sequence shown here is derived from an EMBL/GenBank/DDBJ whole genome shotgun (WGS) entry which is preliminary data.</text>
</comment>
<proteinExistence type="predicted"/>
<feature type="compositionally biased region" description="Polar residues" evidence="1">
    <location>
        <begin position="10"/>
        <end position="24"/>
    </location>
</feature>
<name>A0A4R0HJL3_9ACTN</name>
<dbReference type="Proteomes" id="UP000292346">
    <property type="component" value="Unassembled WGS sequence"/>
</dbReference>
<reference evidence="2 3" key="1">
    <citation type="submission" date="2019-02" db="EMBL/GenBank/DDBJ databases">
        <title>Kribbella capetownensis sp. nov. and Kribbella speibonae sp. nov., isolated from soil.</title>
        <authorList>
            <person name="Curtis S.M."/>
            <person name="Norton I."/>
            <person name="Everest G.J."/>
            <person name="Meyers P.R."/>
        </authorList>
    </citation>
    <scope>NUCLEOTIDE SEQUENCE [LARGE SCALE GENOMIC DNA]</scope>
    <source>
        <strain evidence="2 3">KCTC 29219</strain>
    </source>
</reference>
<dbReference type="OrthoDB" id="3701297at2"/>
<dbReference type="EMBL" id="SJJZ01000001">
    <property type="protein sequence ID" value="TCC11577.1"/>
    <property type="molecule type" value="Genomic_DNA"/>
</dbReference>
<feature type="region of interest" description="Disordered" evidence="1">
    <location>
        <begin position="84"/>
        <end position="108"/>
    </location>
</feature>
<sequence length="108" mass="11574">MAARSAALRRTQNSLPSGSCMTTQPVPSGLRWSWAMVAPRVRSQATSSSRGPSGSRSRWPRFLTTFSSLFCSKRTVRPSVGTAAYGSPGWSSSGRSAFRTCSQKPAIS</sequence>
<feature type="compositionally biased region" description="Polar residues" evidence="1">
    <location>
        <begin position="89"/>
        <end position="108"/>
    </location>
</feature>